<keyword evidence="3" id="KW-1185">Reference proteome</keyword>
<dbReference type="Proteomes" id="UP001285441">
    <property type="component" value="Unassembled WGS sequence"/>
</dbReference>
<evidence type="ECO:0000313" key="2">
    <source>
        <dbReference type="EMBL" id="KAK3372686.1"/>
    </source>
</evidence>
<dbReference type="InterPro" id="IPR010730">
    <property type="entry name" value="HET"/>
</dbReference>
<reference evidence="2" key="1">
    <citation type="journal article" date="2023" name="Mol. Phylogenet. Evol.">
        <title>Genome-scale phylogeny and comparative genomics of the fungal order Sordariales.</title>
        <authorList>
            <person name="Hensen N."/>
            <person name="Bonometti L."/>
            <person name="Westerberg I."/>
            <person name="Brannstrom I.O."/>
            <person name="Guillou S."/>
            <person name="Cros-Aarteil S."/>
            <person name="Calhoun S."/>
            <person name="Haridas S."/>
            <person name="Kuo A."/>
            <person name="Mondo S."/>
            <person name="Pangilinan J."/>
            <person name="Riley R."/>
            <person name="LaButti K."/>
            <person name="Andreopoulos B."/>
            <person name="Lipzen A."/>
            <person name="Chen C."/>
            <person name="Yan M."/>
            <person name="Daum C."/>
            <person name="Ng V."/>
            <person name="Clum A."/>
            <person name="Steindorff A."/>
            <person name="Ohm R.A."/>
            <person name="Martin F."/>
            <person name="Silar P."/>
            <person name="Natvig D.O."/>
            <person name="Lalanne C."/>
            <person name="Gautier V."/>
            <person name="Ament-Velasquez S.L."/>
            <person name="Kruys A."/>
            <person name="Hutchinson M.I."/>
            <person name="Powell A.J."/>
            <person name="Barry K."/>
            <person name="Miller A.N."/>
            <person name="Grigoriev I.V."/>
            <person name="Debuchy R."/>
            <person name="Gladieux P."/>
            <person name="Hiltunen Thoren M."/>
            <person name="Johannesson H."/>
        </authorList>
    </citation>
    <scope>NUCLEOTIDE SEQUENCE</scope>
    <source>
        <strain evidence="2">CBS 232.78</strain>
    </source>
</reference>
<evidence type="ECO:0000313" key="3">
    <source>
        <dbReference type="Proteomes" id="UP001285441"/>
    </source>
</evidence>
<dbReference type="AlphaFoldDB" id="A0AAE0N6N5"/>
<dbReference type="PANTHER" id="PTHR10622:SF10">
    <property type="entry name" value="HET DOMAIN-CONTAINING PROTEIN"/>
    <property type="match status" value="1"/>
</dbReference>
<name>A0AAE0N6N5_9PEZI</name>
<reference evidence="2" key="2">
    <citation type="submission" date="2023-06" db="EMBL/GenBank/DDBJ databases">
        <authorList>
            <consortium name="Lawrence Berkeley National Laboratory"/>
            <person name="Haridas S."/>
            <person name="Hensen N."/>
            <person name="Bonometti L."/>
            <person name="Westerberg I."/>
            <person name="Brannstrom I.O."/>
            <person name="Guillou S."/>
            <person name="Cros-Aarteil S."/>
            <person name="Calhoun S."/>
            <person name="Kuo A."/>
            <person name="Mondo S."/>
            <person name="Pangilinan J."/>
            <person name="Riley R."/>
            <person name="LaButti K."/>
            <person name="Andreopoulos B."/>
            <person name="Lipzen A."/>
            <person name="Chen C."/>
            <person name="Yanf M."/>
            <person name="Daum C."/>
            <person name="Ng V."/>
            <person name="Clum A."/>
            <person name="Steindorff A."/>
            <person name="Ohm R."/>
            <person name="Martin F."/>
            <person name="Silar P."/>
            <person name="Natvig D."/>
            <person name="Lalanne C."/>
            <person name="Gautier V."/>
            <person name="Ament-velasquez S.L."/>
            <person name="Kruys A."/>
            <person name="Hutchinson M.I."/>
            <person name="Powell A.J."/>
            <person name="Barry K."/>
            <person name="Miller A.N."/>
            <person name="Grigoriev I.V."/>
            <person name="Debuchy R."/>
            <person name="Gladieux P."/>
            <person name="Thoren M.H."/>
            <person name="Johannesson H."/>
        </authorList>
    </citation>
    <scope>NUCLEOTIDE SEQUENCE</scope>
    <source>
        <strain evidence="2">CBS 232.78</strain>
    </source>
</reference>
<evidence type="ECO:0000259" key="1">
    <source>
        <dbReference type="Pfam" id="PF06985"/>
    </source>
</evidence>
<gene>
    <name evidence="2" type="ORF">B0H63DRAFT_402200</name>
</gene>
<feature type="domain" description="Heterokaryon incompatibility" evidence="1">
    <location>
        <begin position="26"/>
        <end position="110"/>
    </location>
</feature>
<proteinExistence type="predicted"/>
<organism evidence="2 3">
    <name type="scientific">Podospora didyma</name>
    <dbReference type="NCBI Taxonomy" id="330526"/>
    <lineage>
        <taxon>Eukaryota</taxon>
        <taxon>Fungi</taxon>
        <taxon>Dikarya</taxon>
        <taxon>Ascomycota</taxon>
        <taxon>Pezizomycotina</taxon>
        <taxon>Sordariomycetes</taxon>
        <taxon>Sordariomycetidae</taxon>
        <taxon>Sordariales</taxon>
        <taxon>Podosporaceae</taxon>
        <taxon>Podospora</taxon>
    </lineage>
</organism>
<comment type="caution">
    <text evidence="2">The sequence shown here is derived from an EMBL/GenBank/DDBJ whole genome shotgun (WGS) entry which is preliminary data.</text>
</comment>
<dbReference type="PANTHER" id="PTHR10622">
    <property type="entry name" value="HET DOMAIN-CONTAINING PROTEIN"/>
    <property type="match status" value="1"/>
</dbReference>
<dbReference type="Pfam" id="PF06985">
    <property type="entry name" value="HET"/>
    <property type="match status" value="1"/>
</dbReference>
<accession>A0AAE0N6N5</accession>
<dbReference type="EMBL" id="JAULSW010000008">
    <property type="protein sequence ID" value="KAK3372686.1"/>
    <property type="molecule type" value="Genomic_DNA"/>
</dbReference>
<sequence>MRLLECSSDGGLTPTEDRPENEDLEYAILSHTWGSEEATFRDLVDGTGDDKTGYEKIRLCTAQAVRDDLRNFWVDICCIDKSNQVELSEAIISMFQWYRKAAHRYVYLSAPLGTGILGTGISSQQMVHRGWRLQELLAPASVELFAREGQRLEDKKSLEQMIQEITGIASSALRGTELSQFDVDKRIEWVKSRRTIRGEDWAYCLLGIFGVSMPPPYGEGKRMLFRGSEGKSTVLSSFSTNSVPPRARAFDSHTEAAAPTCHRDTRIDLLRQIREWADQPDE</sequence>
<protein>
    <submittedName>
        <fullName evidence="2">Heterokaryon incompatibility protein-domain-containing protein</fullName>
    </submittedName>
</protein>